<evidence type="ECO:0000256" key="1">
    <source>
        <dbReference type="SAM" id="MobiDB-lite"/>
    </source>
</evidence>
<reference evidence="2 3" key="1">
    <citation type="submission" date="2020-04" db="EMBL/GenBank/DDBJ databases">
        <title>Perkinsus olseni comparative genomics.</title>
        <authorList>
            <person name="Bogema D.R."/>
        </authorList>
    </citation>
    <scope>NUCLEOTIDE SEQUENCE [LARGE SCALE GENOMIC DNA]</scope>
    <source>
        <strain evidence="2">00978-12</strain>
    </source>
</reference>
<gene>
    <name evidence="2" type="ORF">FOZ60_005304</name>
</gene>
<dbReference type="Proteomes" id="UP000541610">
    <property type="component" value="Unassembled WGS sequence"/>
</dbReference>
<feature type="region of interest" description="Disordered" evidence="1">
    <location>
        <begin position="424"/>
        <end position="462"/>
    </location>
</feature>
<dbReference type="EMBL" id="JABANP010000222">
    <property type="protein sequence ID" value="KAF4686430.1"/>
    <property type="molecule type" value="Genomic_DNA"/>
</dbReference>
<dbReference type="PANTHER" id="PTHR38899">
    <property type="entry name" value="DOMAIN OOKINETE PROTEIN, PUTATIVE-RELATED"/>
    <property type="match status" value="1"/>
</dbReference>
<feature type="compositionally biased region" description="Basic and acidic residues" evidence="1">
    <location>
        <begin position="435"/>
        <end position="455"/>
    </location>
</feature>
<name>A0A7J6NS60_PEROL</name>
<feature type="region of interest" description="Disordered" evidence="1">
    <location>
        <begin position="40"/>
        <end position="64"/>
    </location>
</feature>
<evidence type="ECO:0000313" key="3">
    <source>
        <dbReference type="Proteomes" id="UP000541610"/>
    </source>
</evidence>
<organism evidence="2 3">
    <name type="scientific">Perkinsus olseni</name>
    <name type="common">Perkinsus atlanticus</name>
    <dbReference type="NCBI Taxonomy" id="32597"/>
    <lineage>
        <taxon>Eukaryota</taxon>
        <taxon>Sar</taxon>
        <taxon>Alveolata</taxon>
        <taxon>Perkinsozoa</taxon>
        <taxon>Perkinsea</taxon>
        <taxon>Perkinsida</taxon>
        <taxon>Perkinsidae</taxon>
        <taxon>Perkinsus</taxon>
    </lineage>
</organism>
<dbReference type="PANTHER" id="PTHR38899:SF1">
    <property type="entry name" value="PROTEIN KINASE"/>
    <property type="match status" value="1"/>
</dbReference>
<comment type="caution">
    <text evidence="2">The sequence shown here is derived from an EMBL/GenBank/DDBJ whole genome shotgun (WGS) entry which is preliminary data.</text>
</comment>
<protein>
    <submittedName>
        <fullName evidence="2">Uncharacterized protein</fullName>
    </submittedName>
</protein>
<dbReference type="OrthoDB" id="420410at2759"/>
<proteinExistence type="predicted"/>
<feature type="region of interest" description="Disordered" evidence="1">
    <location>
        <begin position="149"/>
        <end position="172"/>
    </location>
</feature>
<evidence type="ECO:0000313" key="2">
    <source>
        <dbReference type="EMBL" id="KAF4686430.1"/>
    </source>
</evidence>
<accession>A0A7J6NS60</accession>
<sequence>MPSLCLPRLTSSKGQAGAFDTKRRVSLVEHGKAAEVMERLKRRSTGTTADPDTESPWADLPDGSERRMSAVHNHHNYNPKVHAEEMNNCTEEERAEAAEHDKTINDLAQECSTMVDTDGVGDTQGKQRRRSLRDILLPKPSAPVVSLPLQMEEEEDQGEGPSSTTEEAAVVEKGPNEAVKVRRESILNWHLPSQTVIIFDWDDTIFPTSWVKWCHPHLQWSKPCPKDPKYRKPLRECAKSAARLLREAKACANVGIVTLATQPWCTISVRNFMPELEDTIEELQIPIMYAGMTVDKQVAADIKASGYCLNTIKKQRAMNFMLSRFYGEYRGQSWKNTISIGDARYERHALLNAVSEHHNNSKPCKTKTIKMMSGPEIEQLTAQHKILCAWLPFIVTKKQDFNIDLDNDSNLLRAHHKFFTGEDVDRLGRPLPKPEATEASRGEKSTSADAARGETELSDDAPQYEVHTGVKSDSNWNTEKESWIELFGKMILDCHQNGVSSSSGVVHDTHRATSLAIITSKRRILGKLHRHWRWHRPRRWLIEVDGLRCRPSDEAMIFDYERPGAGGIAGLGGWMPHLPNPGVIVSLNAGCEFAYLEVERIRYDLGCERVIPSCLRLFSCPISLQSMLCPLIRHGRRCSSAATTIIMIDISTHSGYRGIELRVLLTGLPEQWSRLGVVLPVTHHHYDSAAAVIIIGTEACKLLYSWYLREVLGLMEGLWVVASLISARRSSRRTAVAAVTVLAIVLGEPSPARLAYCTFAPVLKRGPVAALLGYPIVEGNPCQVVWIVRREGDLEVDIQRELNEITAGSSTSSPPCGGSRPKWKEVSLPAHWDGSSTRELEAKRAEIDEILYGAAKEAPFSEHFYRRHWPGRRPSDACLLAGVIAINPQILLITADLLNMAKEKYDSIVADIWGPTKVFGYYTPRGPHVTSEPGLHAMDVRSCSTLLRKCLRASFSLARLRYPYAGSYGSRLQWAPYDPIGVAELMRDKFSQPKCSIIFVTDDQQTPKNPDFRTNLIEELRGQKTVTSRCGFEFHYGLVPAEQIDYVKRSSPIALTDIYAHCRGLSKTVQKARNLGIPGGRIFTFGQGAGRELIDICRSDMTVQFQEIPTVKVASPEVKWRWDDVRAVALSTMRKVRRELLTLHRRRTVIFAYKSPQAAMKRKALESEVVRELSVNLRFPTRVISLVLPDMKPQVRPRPKPLWMGMIHRVLSFTAPAQSATLVAEIPFTEASQIGIMTELRGNFFYHVGPKLKQEISISLENLKSINYPTEEKLMTELPKAFVEFLDPFPAINLSDLATYTTRQALAKLRGYESDESD</sequence>